<dbReference type="RefSeq" id="YP_009301117.1">
    <property type="nucleotide sequence ID" value="NC_031230.1"/>
</dbReference>
<keyword evidence="2" id="KW-1185">Reference proteome</keyword>
<dbReference type="Proteomes" id="UP000201371">
    <property type="component" value="Segment"/>
</dbReference>
<sequence length="29" mass="3234">MTVDIIGITPEELVSKTVEIIERDPAVHQ</sequence>
<dbReference type="GeneID" id="29125025"/>
<gene>
    <name evidence="1" type="primary">63</name>
    <name evidence="1" type="ORF">SEA_YVONNETASTIC_63</name>
</gene>
<proteinExistence type="predicted"/>
<evidence type="ECO:0000313" key="2">
    <source>
        <dbReference type="Proteomes" id="UP000201371"/>
    </source>
</evidence>
<protein>
    <submittedName>
        <fullName evidence="1">Uncharacterized protein</fullName>
    </submittedName>
</protein>
<dbReference type="KEGG" id="vg:29125025"/>
<evidence type="ECO:0000313" key="1">
    <source>
        <dbReference type="EMBL" id="AMS02607.1"/>
    </source>
</evidence>
<dbReference type="EMBL" id="KU963248">
    <property type="protein sequence ID" value="AMS02607.1"/>
    <property type="molecule type" value="Genomic_DNA"/>
</dbReference>
<accession>A0A142K924</accession>
<organism evidence="1 2">
    <name type="scientific">Gordonia phage Yvonnetastic</name>
    <dbReference type="NCBI Taxonomy" id="1821566"/>
    <lineage>
        <taxon>Viruses</taxon>
        <taxon>Duplodnaviria</taxon>
        <taxon>Heunggongvirae</taxon>
        <taxon>Uroviricota</taxon>
        <taxon>Caudoviricetes</taxon>
        <taxon>Yvonnevirus</taxon>
        <taxon>Yvonnevirus yvonnetastic</taxon>
        <taxon>Gordonia virus Yvonnetastic</taxon>
    </lineage>
</organism>
<name>A0A142K924_9CAUD</name>
<reference evidence="2" key="1">
    <citation type="submission" date="2016-03" db="EMBL/GenBank/DDBJ databases">
        <authorList>
            <person name="Ploux O."/>
        </authorList>
    </citation>
    <scope>NUCLEOTIDE SEQUENCE [LARGE SCALE GENOMIC DNA]</scope>
</reference>